<name>A0A0M0J8F8_9EUKA</name>
<evidence type="ECO:0000313" key="15">
    <source>
        <dbReference type="Proteomes" id="UP000037460"/>
    </source>
</evidence>
<dbReference type="GO" id="GO:0016020">
    <property type="term" value="C:membrane"/>
    <property type="evidence" value="ECO:0007669"/>
    <property type="project" value="UniProtKB-SubCell"/>
</dbReference>
<gene>
    <name evidence="14" type="ORF">Ctob_002043</name>
</gene>
<accession>A0A0M0J8F8</accession>
<comment type="cofactor">
    <cofactor evidence="1">
        <name>L-ascorbate</name>
        <dbReference type="ChEBI" id="CHEBI:38290"/>
    </cofactor>
</comment>
<evidence type="ECO:0000256" key="3">
    <source>
        <dbReference type="ARBA" id="ARBA00004308"/>
    </source>
</evidence>
<evidence type="ECO:0000256" key="1">
    <source>
        <dbReference type="ARBA" id="ARBA00001961"/>
    </source>
</evidence>
<feature type="signal peptide" evidence="11">
    <location>
        <begin position="1"/>
        <end position="15"/>
    </location>
</feature>
<feature type="chain" id="PRO_5012136057" description="Fe2OG dioxygenase domain-containing protein" evidence="11">
    <location>
        <begin position="16"/>
        <end position="379"/>
    </location>
</feature>
<dbReference type="GO" id="GO:0004656">
    <property type="term" value="F:procollagen-proline 4-dioxygenase activity"/>
    <property type="evidence" value="ECO:0007669"/>
    <property type="project" value="TreeGrafter"/>
</dbReference>
<keyword evidence="6" id="KW-0223">Dioxygenase</keyword>
<keyword evidence="9" id="KW-0408">Iron</keyword>
<keyword evidence="10" id="KW-0472">Membrane</keyword>
<evidence type="ECO:0000256" key="6">
    <source>
        <dbReference type="ARBA" id="ARBA00022964"/>
    </source>
</evidence>
<dbReference type="OrthoDB" id="10259408at2759"/>
<dbReference type="GO" id="GO:0005506">
    <property type="term" value="F:iron ion binding"/>
    <property type="evidence" value="ECO:0007669"/>
    <property type="project" value="InterPro"/>
</dbReference>
<evidence type="ECO:0008006" key="16">
    <source>
        <dbReference type="Google" id="ProtNLM"/>
    </source>
</evidence>
<dbReference type="InterPro" id="IPR006620">
    <property type="entry name" value="Pro_4_hyd_alph"/>
</dbReference>
<comment type="caution">
    <text evidence="14">The sequence shown here is derived from an EMBL/GenBank/DDBJ whole genome shotgun (WGS) entry which is preliminary data.</text>
</comment>
<dbReference type="Gene3D" id="2.60.120.620">
    <property type="entry name" value="q2cbj1_9rhob like domain"/>
    <property type="match status" value="1"/>
</dbReference>
<evidence type="ECO:0000259" key="13">
    <source>
        <dbReference type="PROSITE" id="PS51670"/>
    </source>
</evidence>
<feature type="domain" description="ShKT" evidence="13">
    <location>
        <begin position="92"/>
        <end position="126"/>
    </location>
</feature>
<dbReference type="GO" id="GO:0005783">
    <property type="term" value="C:endoplasmic reticulum"/>
    <property type="evidence" value="ECO:0007669"/>
    <property type="project" value="TreeGrafter"/>
</dbReference>
<dbReference type="SMART" id="SM00254">
    <property type="entry name" value="ShKT"/>
    <property type="match status" value="2"/>
</dbReference>
<dbReference type="PANTHER" id="PTHR10869:SF246">
    <property type="entry name" value="TRANSMEMBRANE PROLYL 4-HYDROXYLASE"/>
    <property type="match status" value="1"/>
</dbReference>
<proteinExistence type="predicted"/>
<dbReference type="InterPro" id="IPR044862">
    <property type="entry name" value="Pro_4_hyd_alph_FE2OG_OXY"/>
</dbReference>
<dbReference type="SMART" id="SM00702">
    <property type="entry name" value="P4Hc"/>
    <property type="match status" value="1"/>
</dbReference>
<dbReference type="InterPro" id="IPR003582">
    <property type="entry name" value="ShKT_dom"/>
</dbReference>
<feature type="domain" description="Fe2OG dioxygenase" evidence="12">
    <location>
        <begin position="253"/>
        <end position="357"/>
    </location>
</feature>
<protein>
    <recommendedName>
        <fullName evidence="16">Fe2OG dioxygenase domain-containing protein</fullName>
    </recommendedName>
</protein>
<dbReference type="PANTHER" id="PTHR10869">
    <property type="entry name" value="PROLYL 4-HYDROXYLASE ALPHA SUBUNIT"/>
    <property type="match status" value="1"/>
</dbReference>
<keyword evidence="11" id="KW-0732">Signal</keyword>
<sequence length="379" mass="41870">MWWSCRALLLAAAAAETLQRVSLGTHGSQESQDSRLHRAASLRCEDLRDDCNEVVGPLLENCGQDPSDVLMKCMKSCGACDYATLVEEAMQCADTNAECASWAASGECQTNPRYMLSHCTTSCGTCESKREGCKRLNSTAPMAIPGGMHAMFERALTAFPEYQPTALSRPSPGTDDAPWVLQFENLLTEDQAMAMIAACPPKGWSASLAGDQLSPVRTSTQCWCDEGGGCMRAEAVHDLTMRMLNVTMLPYENAEYFQVLKYEVGQFYRQHHDQQSAHWTPQGVRLFTFFVYLSDVEDGGGTRFTDLGITVKPKLGRGILWPSVQDGNLRDSDRRTHHEALPVVKGVKYAANLWQHSYDFKTPSRSGLCVFLGKNSNHA</sequence>
<keyword evidence="15" id="KW-1185">Reference proteome</keyword>
<dbReference type="PROSITE" id="PS51670">
    <property type="entry name" value="SHKT"/>
    <property type="match status" value="1"/>
</dbReference>
<dbReference type="GO" id="GO:0031418">
    <property type="term" value="F:L-ascorbic acid binding"/>
    <property type="evidence" value="ECO:0007669"/>
    <property type="project" value="InterPro"/>
</dbReference>
<keyword evidence="7" id="KW-1133">Transmembrane helix</keyword>
<evidence type="ECO:0000313" key="14">
    <source>
        <dbReference type="EMBL" id="KOO22879.1"/>
    </source>
</evidence>
<organism evidence="14 15">
    <name type="scientific">Chrysochromulina tobinii</name>
    <dbReference type="NCBI Taxonomy" id="1460289"/>
    <lineage>
        <taxon>Eukaryota</taxon>
        <taxon>Haptista</taxon>
        <taxon>Haptophyta</taxon>
        <taxon>Prymnesiophyceae</taxon>
        <taxon>Prymnesiales</taxon>
        <taxon>Chrysochromulinaceae</taxon>
        <taxon>Chrysochromulina</taxon>
    </lineage>
</organism>
<evidence type="ECO:0000256" key="10">
    <source>
        <dbReference type="ARBA" id="ARBA00023136"/>
    </source>
</evidence>
<dbReference type="Pfam" id="PF01549">
    <property type="entry name" value="ShK"/>
    <property type="match status" value="1"/>
</dbReference>
<comment type="subcellular location">
    <subcellularLocation>
        <location evidence="3">Endomembrane system</location>
    </subcellularLocation>
    <subcellularLocation>
        <location evidence="2">Membrane</location>
        <topology evidence="2">Single-pass membrane protein</topology>
    </subcellularLocation>
</comment>
<evidence type="ECO:0000259" key="12">
    <source>
        <dbReference type="PROSITE" id="PS51471"/>
    </source>
</evidence>
<evidence type="ECO:0000256" key="4">
    <source>
        <dbReference type="ARBA" id="ARBA00022692"/>
    </source>
</evidence>
<dbReference type="Gene3D" id="1.10.10.1940">
    <property type="match status" value="1"/>
</dbReference>
<evidence type="ECO:0000256" key="5">
    <source>
        <dbReference type="ARBA" id="ARBA00022723"/>
    </source>
</evidence>
<keyword evidence="5" id="KW-0479">Metal-binding</keyword>
<dbReference type="EMBL" id="JWZX01003243">
    <property type="protein sequence ID" value="KOO22879.1"/>
    <property type="molecule type" value="Genomic_DNA"/>
</dbReference>
<keyword evidence="4" id="KW-0812">Transmembrane</keyword>
<evidence type="ECO:0000256" key="8">
    <source>
        <dbReference type="ARBA" id="ARBA00023002"/>
    </source>
</evidence>
<dbReference type="InterPro" id="IPR045054">
    <property type="entry name" value="P4HA-like"/>
</dbReference>
<reference evidence="15" key="1">
    <citation type="journal article" date="2015" name="PLoS Genet.">
        <title>Genome Sequence and Transcriptome Analyses of Chrysochromulina tobin: Metabolic Tools for Enhanced Algal Fitness in the Prominent Order Prymnesiales (Haptophyceae).</title>
        <authorList>
            <person name="Hovde B.T."/>
            <person name="Deodato C.R."/>
            <person name="Hunsperger H.M."/>
            <person name="Ryken S.A."/>
            <person name="Yost W."/>
            <person name="Jha R.K."/>
            <person name="Patterson J."/>
            <person name="Monnat R.J. Jr."/>
            <person name="Barlow S.B."/>
            <person name="Starkenburg S.R."/>
            <person name="Cattolico R.A."/>
        </authorList>
    </citation>
    <scope>NUCLEOTIDE SEQUENCE</scope>
    <source>
        <strain evidence="15">CCMP291</strain>
    </source>
</reference>
<evidence type="ECO:0000256" key="2">
    <source>
        <dbReference type="ARBA" id="ARBA00004167"/>
    </source>
</evidence>
<dbReference type="Pfam" id="PF13640">
    <property type="entry name" value="2OG-FeII_Oxy_3"/>
    <property type="match status" value="1"/>
</dbReference>
<dbReference type="PROSITE" id="PS51471">
    <property type="entry name" value="FE2OG_OXY"/>
    <property type="match status" value="1"/>
</dbReference>
<keyword evidence="8" id="KW-0560">Oxidoreductase</keyword>
<evidence type="ECO:0000256" key="9">
    <source>
        <dbReference type="ARBA" id="ARBA00023004"/>
    </source>
</evidence>
<evidence type="ECO:0000256" key="7">
    <source>
        <dbReference type="ARBA" id="ARBA00022989"/>
    </source>
</evidence>
<dbReference type="InterPro" id="IPR005123">
    <property type="entry name" value="Oxoglu/Fe-dep_dioxygenase_dom"/>
</dbReference>
<dbReference type="AlphaFoldDB" id="A0A0M0J8F8"/>
<dbReference type="Proteomes" id="UP000037460">
    <property type="component" value="Unassembled WGS sequence"/>
</dbReference>
<evidence type="ECO:0000256" key="11">
    <source>
        <dbReference type="SAM" id="SignalP"/>
    </source>
</evidence>